<comment type="similarity">
    <text evidence="1 9">Belongs to the GHMP kinase family. IspE subfamily.</text>
</comment>
<dbReference type="NCBIfam" id="TIGR00154">
    <property type="entry name" value="ispE"/>
    <property type="match status" value="1"/>
</dbReference>
<feature type="binding site" evidence="9">
    <location>
        <begin position="103"/>
        <end position="113"/>
    </location>
    <ligand>
        <name>ATP</name>
        <dbReference type="ChEBI" id="CHEBI:30616"/>
    </ligand>
</feature>
<evidence type="ECO:0000313" key="13">
    <source>
        <dbReference type="Proteomes" id="UP000808761"/>
    </source>
</evidence>
<comment type="pathway">
    <text evidence="9">Isoprenoid biosynthesis; isopentenyl diphosphate biosynthesis via DXP pathway; isopentenyl diphosphate from 1-deoxy-D-xylulose 5-phosphate: step 3/6.</text>
</comment>
<proteinExistence type="inferred from homology"/>
<dbReference type="GO" id="GO:0019288">
    <property type="term" value="P:isopentenyl diphosphate biosynthetic process, methylerythritol 4-phosphate pathway"/>
    <property type="evidence" value="ECO:0007669"/>
    <property type="project" value="UniProtKB-UniRule"/>
</dbReference>
<evidence type="ECO:0000313" key="12">
    <source>
        <dbReference type="EMBL" id="MBI5078411.1"/>
    </source>
</evidence>
<protein>
    <recommendedName>
        <fullName evidence="3 9">4-diphosphocytidyl-2-C-methyl-D-erythritol kinase</fullName>
        <shortName evidence="9">CMK</shortName>
        <ecNumber evidence="2 9">2.7.1.148</ecNumber>
    </recommendedName>
    <alternativeName>
        <fullName evidence="8 9">4-(cytidine-5'-diphospho)-2-C-methyl-D-erythritol kinase</fullName>
    </alternativeName>
</protein>
<name>A0A9D6ULF3_UNCSA</name>
<dbReference type="SUPFAM" id="SSF54211">
    <property type="entry name" value="Ribosomal protein S5 domain 2-like"/>
    <property type="match status" value="1"/>
</dbReference>
<dbReference type="PIRSF" id="PIRSF010376">
    <property type="entry name" value="IspE"/>
    <property type="match status" value="1"/>
</dbReference>
<sequence length="291" mass="31645">MLRIRAYAKLNLSLKILGKRPDGFHELASIMQSISLHDLITLEAIPSGIQLTTDSLQLTTDGRNLAYRAAEVFQKAGIRNLACRQAGQKSEHGVRIDLKKNIPLAAGLAGGSADAAAVLYGLNQMLNVQCPMSNVQLMELGSQIGSDVPFCLVGGNCLVKGRGERVRRLATRNPQPGTYYVLVVPEVEVSTKWAYAAWDAERMSNVQCPMSNEGTGNDLEPVVIGKYPVVREIKEKLLNLGCSFAQMSGSGPGVFGEAAERVSGEEMVFEMKKEFPKSYLVRAVERGVELC</sequence>
<dbReference type="InterPro" id="IPR014721">
    <property type="entry name" value="Ribsml_uS5_D2-typ_fold_subgr"/>
</dbReference>
<dbReference type="GO" id="GO:0005524">
    <property type="term" value="F:ATP binding"/>
    <property type="evidence" value="ECO:0007669"/>
    <property type="project" value="UniProtKB-UniRule"/>
</dbReference>
<dbReference type="Gene3D" id="3.30.230.10">
    <property type="match status" value="1"/>
</dbReference>
<evidence type="ECO:0000256" key="8">
    <source>
        <dbReference type="ARBA" id="ARBA00032554"/>
    </source>
</evidence>
<dbReference type="EC" id="2.7.1.148" evidence="2 9"/>
<dbReference type="InterPro" id="IPR013750">
    <property type="entry name" value="GHMP_kinase_C_dom"/>
</dbReference>
<evidence type="ECO:0000256" key="6">
    <source>
        <dbReference type="ARBA" id="ARBA00022777"/>
    </source>
</evidence>
<dbReference type="InterPro" id="IPR006204">
    <property type="entry name" value="GHMP_kinase_N_dom"/>
</dbReference>
<dbReference type="Pfam" id="PF08544">
    <property type="entry name" value="GHMP_kinases_C"/>
    <property type="match status" value="1"/>
</dbReference>
<dbReference type="InterPro" id="IPR020568">
    <property type="entry name" value="Ribosomal_Su5_D2-typ_SF"/>
</dbReference>
<organism evidence="12 13">
    <name type="scientific">Candidatus Saganbacteria bacterium</name>
    <dbReference type="NCBI Taxonomy" id="2575572"/>
    <lineage>
        <taxon>Bacteria</taxon>
        <taxon>Bacillati</taxon>
        <taxon>Saganbacteria</taxon>
    </lineage>
</organism>
<keyword evidence="5 9" id="KW-0547">Nucleotide-binding</keyword>
<accession>A0A9D6ULF3</accession>
<evidence type="ECO:0000256" key="2">
    <source>
        <dbReference type="ARBA" id="ARBA00012052"/>
    </source>
</evidence>
<comment type="function">
    <text evidence="9">Catalyzes the phosphorylation of the position 2 hydroxy group of 4-diphosphocytidyl-2C-methyl-D-erythritol.</text>
</comment>
<dbReference type="GO" id="GO:0050515">
    <property type="term" value="F:4-(cytidine 5'-diphospho)-2-C-methyl-D-erythritol kinase activity"/>
    <property type="evidence" value="ECO:0007669"/>
    <property type="project" value="UniProtKB-UniRule"/>
</dbReference>
<dbReference type="EMBL" id="JACRKR010000006">
    <property type="protein sequence ID" value="MBI5078411.1"/>
    <property type="molecule type" value="Genomic_DNA"/>
</dbReference>
<comment type="catalytic activity">
    <reaction evidence="9">
        <text>4-CDP-2-C-methyl-D-erythritol + ATP = 4-CDP-2-C-methyl-D-erythritol 2-phosphate + ADP + H(+)</text>
        <dbReference type="Rhea" id="RHEA:18437"/>
        <dbReference type="ChEBI" id="CHEBI:15378"/>
        <dbReference type="ChEBI" id="CHEBI:30616"/>
        <dbReference type="ChEBI" id="CHEBI:57823"/>
        <dbReference type="ChEBI" id="CHEBI:57919"/>
        <dbReference type="ChEBI" id="CHEBI:456216"/>
        <dbReference type="EC" id="2.7.1.148"/>
    </reaction>
</comment>
<feature type="domain" description="GHMP kinase N-terminal" evidence="10">
    <location>
        <begin position="64"/>
        <end position="155"/>
    </location>
</feature>
<evidence type="ECO:0000256" key="1">
    <source>
        <dbReference type="ARBA" id="ARBA00009684"/>
    </source>
</evidence>
<evidence type="ECO:0000256" key="9">
    <source>
        <dbReference type="HAMAP-Rule" id="MF_00061"/>
    </source>
</evidence>
<keyword evidence="9" id="KW-0414">Isoprene biosynthesis</keyword>
<keyword evidence="7 9" id="KW-0067">ATP-binding</keyword>
<dbReference type="AlphaFoldDB" id="A0A9D6ULF3"/>
<evidence type="ECO:0000259" key="10">
    <source>
        <dbReference type="Pfam" id="PF00288"/>
    </source>
</evidence>
<feature type="domain" description="GHMP kinase C-terminal" evidence="11">
    <location>
        <begin position="212"/>
        <end position="276"/>
    </location>
</feature>
<evidence type="ECO:0000256" key="7">
    <source>
        <dbReference type="ARBA" id="ARBA00022840"/>
    </source>
</evidence>
<evidence type="ECO:0000259" key="11">
    <source>
        <dbReference type="Pfam" id="PF08544"/>
    </source>
</evidence>
<dbReference type="Gene3D" id="3.30.70.890">
    <property type="entry name" value="GHMP kinase, C-terminal domain"/>
    <property type="match status" value="1"/>
</dbReference>
<comment type="caution">
    <text evidence="12">The sequence shown here is derived from an EMBL/GenBank/DDBJ whole genome shotgun (WGS) entry which is preliminary data.</text>
</comment>
<feature type="active site" evidence="9">
    <location>
        <position position="9"/>
    </location>
</feature>
<reference evidence="12" key="1">
    <citation type="submission" date="2020-07" db="EMBL/GenBank/DDBJ databases">
        <title>Huge and variable diversity of episymbiotic CPR bacteria and DPANN archaea in groundwater ecosystems.</title>
        <authorList>
            <person name="He C.Y."/>
            <person name="Keren R."/>
            <person name="Whittaker M."/>
            <person name="Farag I.F."/>
            <person name="Doudna J."/>
            <person name="Cate J.H.D."/>
            <person name="Banfield J.F."/>
        </authorList>
    </citation>
    <scope>NUCLEOTIDE SEQUENCE</scope>
    <source>
        <strain evidence="12">NC_groundwater_1860_Pr3_B-0.1um_51_7</strain>
    </source>
</reference>
<dbReference type="InterPro" id="IPR004424">
    <property type="entry name" value="IspE"/>
</dbReference>
<dbReference type="Pfam" id="PF00288">
    <property type="entry name" value="GHMP_kinases_N"/>
    <property type="match status" value="1"/>
</dbReference>
<dbReference type="GO" id="GO:0016114">
    <property type="term" value="P:terpenoid biosynthetic process"/>
    <property type="evidence" value="ECO:0007669"/>
    <property type="project" value="UniProtKB-UniRule"/>
</dbReference>
<evidence type="ECO:0000256" key="3">
    <source>
        <dbReference type="ARBA" id="ARBA00017473"/>
    </source>
</evidence>
<dbReference type="PANTHER" id="PTHR43527:SF2">
    <property type="entry name" value="4-DIPHOSPHOCYTIDYL-2-C-METHYL-D-ERYTHRITOL KINASE, CHLOROPLASTIC"/>
    <property type="match status" value="1"/>
</dbReference>
<evidence type="ECO:0000256" key="4">
    <source>
        <dbReference type="ARBA" id="ARBA00022679"/>
    </source>
</evidence>
<feature type="active site" evidence="9">
    <location>
        <position position="147"/>
    </location>
</feature>
<dbReference type="Proteomes" id="UP000808761">
    <property type="component" value="Unassembled WGS sequence"/>
</dbReference>
<gene>
    <name evidence="9 12" type="primary">ispE</name>
    <name evidence="12" type="ORF">HZB08_00105</name>
</gene>
<dbReference type="HAMAP" id="MF_00061">
    <property type="entry name" value="IspE"/>
    <property type="match status" value="1"/>
</dbReference>
<dbReference type="InterPro" id="IPR036554">
    <property type="entry name" value="GHMP_kinase_C_sf"/>
</dbReference>
<keyword evidence="6 9" id="KW-0418">Kinase</keyword>
<keyword evidence="4 9" id="KW-0808">Transferase</keyword>
<evidence type="ECO:0000256" key="5">
    <source>
        <dbReference type="ARBA" id="ARBA00022741"/>
    </source>
</evidence>
<dbReference type="PANTHER" id="PTHR43527">
    <property type="entry name" value="4-DIPHOSPHOCYTIDYL-2-C-METHYL-D-ERYTHRITOL KINASE, CHLOROPLASTIC"/>
    <property type="match status" value="1"/>
</dbReference>
<dbReference type="SUPFAM" id="SSF55060">
    <property type="entry name" value="GHMP Kinase, C-terminal domain"/>
    <property type="match status" value="1"/>
</dbReference>